<dbReference type="Proteomes" id="UP001239111">
    <property type="component" value="Chromosome 2"/>
</dbReference>
<reference evidence="1" key="1">
    <citation type="submission" date="2023-04" db="EMBL/GenBank/DDBJ databases">
        <title>A chromosome-level genome assembly of the parasitoid wasp Eretmocerus hayati.</title>
        <authorList>
            <person name="Zhong Y."/>
            <person name="Liu S."/>
            <person name="Liu Y."/>
        </authorList>
    </citation>
    <scope>NUCLEOTIDE SEQUENCE</scope>
    <source>
        <strain evidence="1">ZJU_SS_LIU_2023</strain>
    </source>
</reference>
<comment type="caution">
    <text evidence="1">The sequence shown here is derived from an EMBL/GenBank/DDBJ whole genome shotgun (WGS) entry which is preliminary data.</text>
</comment>
<proteinExistence type="predicted"/>
<gene>
    <name evidence="1" type="ORF">QAD02_013335</name>
</gene>
<organism evidence="1 2">
    <name type="scientific">Eretmocerus hayati</name>
    <dbReference type="NCBI Taxonomy" id="131215"/>
    <lineage>
        <taxon>Eukaryota</taxon>
        <taxon>Metazoa</taxon>
        <taxon>Ecdysozoa</taxon>
        <taxon>Arthropoda</taxon>
        <taxon>Hexapoda</taxon>
        <taxon>Insecta</taxon>
        <taxon>Pterygota</taxon>
        <taxon>Neoptera</taxon>
        <taxon>Endopterygota</taxon>
        <taxon>Hymenoptera</taxon>
        <taxon>Apocrita</taxon>
        <taxon>Proctotrupomorpha</taxon>
        <taxon>Chalcidoidea</taxon>
        <taxon>Aphelinidae</taxon>
        <taxon>Aphelininae</taxon>
        <taxon>Eretmocerus</taxon>
    </lineage>
</organism>
<evidence type="ECO:0000313" key="1">
    <source>
        <dbReference type="EMBL" id="KAJ8677548.1"/>
    </source>
</evidence>
<evidence type="ECO:0000313" key="2">
    <source>
        <dbReference type="Proteomes" id="UP001239111"/>
    </source>
</evidence>
<name>A0ACC2P366_9HYME</name>
<keyword evidence="2" id="KW-1185">Reference proteome</keyword>
<accession>A0ACC2P366</accession>
<dbReference type="EMBL" id="CM056742">
    <property type="protein sequence ID" value="KAJ8677548.1"/>
    <property type="molecule type" value="Genomic_DNA"/>
</dbReference>
<protein>
    <submittedName>
        <fullName evidence="1">Uncharacterized protein</fullName>
    </submittedName>
</protein>
<sequence length="169" mass="19339">MYKTLLKYEIPKMSATEDLGFSNLPECLTTLSDVEERMVAPYIPFMQIKALLPFAMNPQLSLAGGNMEKKSDEVKLIIESEKKEDTKQNFPVNMSTTENMETDECIDEYPSEDNNNAEILLIDRNKQLADDLVIIAPGQDKKPMPWHRIEDFDELCSPRIFGGNQFDKI</sequence>